<dbReference type="Pfam" id="PF00169">
    <property type="entry name" value="PH"/>
    <property type="match status" value="1"/>
</dbReference>
<sequence>MFKNIGRRNPAVSAPPEVDWTGDQLELAHSRRSSEEGNDPEEADDDYKGRTRVRRLTDTVRKSFTSVVDPGVKGQRHAKVQLEVDLHHVPLTAMRSEIPFACKKGWLYKARTKGDRWLRRYFILTGQLVVYFVNETDSKPKGAFLLHSYAQVEHCGEKVNGREYCFDVDTPERTYYLSADSAEEAKSWGQALALACGESHRQLWCDKSSGDDEVEDKLLKMQQELSKVLIEVDDRIEEEKAQQRRELEEEHRRRMESALGAEAASGRTDFLQARDQLVQWQHLSENLLGVLQSQDMFLGGGQKEKLHRMQENFESLSGVLKAFTS</sequence>
<protein>
    <submittedName>
        <fullName evidence="3">PH domain-containing protein</fullName>
    </submittedName>
</protein>
<dbReference type="EMBL" id="CP151502">
    <property type="protein sequence ID" value="WZN59460.1"/>
    <property type="molecule type" value="Genomic_DNA"/>
</dbReference>
<evidence type="ECO:0000313" key="3">
    <source>
        <dbReference type="EMBL" id="WZN59460.1"/>
    </source>
</evidence>
<dbReference type="PROSITE" id="PS50003">
    <property type="entry name" value="PH_DOMAIN"/>
    <property type="match status" value="1"/>
</dbReference>
<dbReference type="PANTHER" id="PTHR14336">
    <property type="entry name" value="TANDEM PH DOMAIN CONTAINING PROTEIN"/>
    <property type="match status" value="1"/>
</dbReference>
<dbReference type="SMART" id="SM00233">
    <property type="entry name" value="PH"/>
    <property type="match status" value="1"/>
</dbReference>
<reference evidence="3 4" key="1">
    <citation type="submission" date="2024-03" db="EMBL/GenBank/DDBJ databases">
        <title>Complete genome sequence of the green alga Chloropicon roscoffensis RCC1871.</title>
        <authorList>
            <person name="Lemieux C."/>
            <person name="Pombert J.-F."/>
            <person name="Otis C."/>
            <person name="Turmel M."/>
        </authorList>
    </citation>
    <scope>NUCLEOTIDE SEQUENCE [LARGE SCALE GENOMIC DNA]</scope>
    <source>
        <strain evidence="3 4">RCC1871</strain>
    </source>
</reference>
<keyword evidence="4" id="KW-1185">Reference proteome</keyword>
<proteinExistence type="predicted"/>
<dbReference type="Proteomes" id="UP001472866">
    <property type="component" value="Chromosome 02"/>
</dbReference>
<gene>
    <name evidence="3" type="ORF">HKI87_02g09860</name>
</gene>
<dbReference type="PANTHER" id="PTHR14336:SF8">
    <property type="entry name" value="PROTEIN OPY1"/>
    <property type="match status" value="1"/>
</dbReference>
<feature type="compositionally biased region" description="Basic and acidic residues" evidence="1">
    <location>
        <begin position="26"/>
        <end position="35"/>
    </location>
</feature>
<dbReference type="InterPro" id="IPR001849">
    <property type="entry name" value="PH_domain"/>
</dbReference>
<feature type="compositionally biased region" description="Acidic residues" evidence="1">
    <location>
        <begin position="36"/>
        <end position="45"/>
    </location>
</feature>
<dbReference type="FunFam" id="2.30.29.30:FF:000286">
    <property type="entry name" value="PH-protein kinase domain containing protein"/>
    <property type="match status" value="1"/>
</dbReference>
<evidence type="ECO:0000259" key="2">
    <source>
        <dbReference type="PROSITE" id="PS50003"/>
    </source>
</evidence>
<organism evidence="3 4">
    <name type="scientific">Chloropicon roscoffensis</name>
    <dbReference type="NCBI Taxonomy" id="1461544"/>
    <lineage>
        <taxon>Eukaryota</taxon>
        <taxon>Viridiplantae</taxon>
        <taxon>Chlorophyta</taxon>
        <taxon>Chloropicophyceae</taxon>
        <taxon>Chloropicales</taxon>
        <taxon>Chloropicaceae</taxon>
        <taxon>Chloropicon</taxon>
    </lineage>
</organism>
<feature type="domain" description="PH" evidence="2">
    <location>
        <begin position="100"/>
        <end position="197"/>
    </location>
</feature>
<dbReference type="SUPFAM" id="SSF50729">
    <property type="entry name" value="PH domain-like"/>
    <property type="match status" value="1"/>
</dbReference>
<dbReference type="InterPro" id="IPR051707">
    <property type="entry name" value="PI-Interact_SigTrans_Reg"/>
</dbReference>
<accession>A0AAX4P054</accession>
<name>A0AAX4P054_9CHLO</name>
<feature type="region of interest" description="Disordered" evidence="1">
    <location>
        <begin position="1"/>
        <end position="51"/>
    </location>
</feature>
<dbReference type="AlphaFoldDB" id="A0AAX4P054"/>
<evidence type="ECO:0000313" key="4">
    <source>
        <dbReference type="Proteomes" id="UP001472866"/>
    </source>
</evidence>
<dbReference type="Gene3D" id="2.30.29.30">
    <property type="entry name" value="Pleckstrin-homology domain (PH domain)/Phosphotyrosine-binding domain (PTB)"/>
    <property type="match status" value="1"/>
</dbReference>
<dbReference type="InterPro" id="IPR011993">
    <property type="entry name" value="PH-like_dom_sf"/>
</dbReference>
<evidence type="ECO:0000256" key="1">
    <source>
        <dbReference type="SAM" id="MobiDB-lite"/>
    </source>
</evidence>